<gene>
    <name evidence="1" type="ORF">THAOC_11630</name>
</gene>
<evidence type="ECO:0000313" key="2">
    <source>
        <dbReference type="Proteomes" id="UP000266841"/>
    </source>
</evidence>
<accession>K0SM23</accession>
<name>K0SM23_THAOC</name>
<dbReference type="Proteomes" id="UP000266841">
    <property type="component" value="Unassembled WGS sequence"/>
</dbReference>
<sequence length="150" mass="17885">MTVEAMRDQLEEEIDFLRAHVIPKFNGDYLQFRSDNVDELSKLIANNLYECPVEVDRNRIYNVVRARYNDLKRPTSEPDEYWIDMRMLLSTCLACDWFSDRQHDNMSDWYDEFFAGPSDYFDDRYYEGGPVQTYAPYHDVGDNGNGYENR</sequence>
<proteinExistence type="predicted"/>
<dbReference type="AlphaFoldDB" id="K0SM23"/>
<dbReference type="eggNOG" id="ENOG502SC5Q">
    <property type="taxonomic scope" value="Eukaryota"/>
</dbReference>
<dbReference type="OrthoDB" id="44004at2759"/>
<organism evidence="1 2">
    <name type="scientific">Thalassiosira oceanica</name>
    <name type="common">Marine diatom</name>
    <dbReference type="NCBI Taxonomy" id="159749"/>
    <lineage>
        <taxon>Eukaryota</taxon>
        <taxon>Sar</taxon>
        <taxon>Stramenopiles</taxon>
        <taxon>Ochrophyta</taxon>
        <taxon>Bacillariophyta</taxon>
        <taxon>Coscinodiscophyceae</taxon>
        <taxon>Thalassiosirophycidae</taxon>
        <taxon>Thalassiosirales</taxon>
        <taxon>Thalassiosiraceae</taxon>
        <taxon>Thalassiosira</taxon>
    </lineage>
</organism>
<protein>
    <submittedName>
        <fullName evidence="1">Uncharacterized protein</fullName>
    </submittedName>
</protein>
<dbReference type="EMBL" id="AGNL01013272">
    <property type="protein sequence ID" value="EJK67348.1"/>
    <property type="molecule type" value="Genomic_DNA"/>
</dbReference>
<reference evidence="1 2" key="1">
    <citation type="journal article" date="2012" name="Genome Biol.">
        <title>Genome and low-iron response of an oceanic diatom adapted to chronic iron limitation.</title>
        <authorList>
            <person name="Lommer M."/>
            <person name="Specht M."/>
            <person name="Roy A.S."/>
            <person name="Kraemer L."/>
            <person name="Andreson R."/>
            <person name="Gutowska M.A."/>
            <person name="Wolf J."/>
            <person name="Bergner S.V."/>
            <person name="Schilhabel M.B."/>
            <person name="Klostermeier U.C."/>
            <person name="Beiko R.G."/>
            <person name="Rosenstiel P."/>
            <person name="Hippler M."/>
            <person name="Laroche J."/>
        </authorList>
    </citation>
    <scope>NUCLEOTIDE SEQUENCE [LARGE SCALE GENOMIC DNA]</scope>
    <source>
        <strain evidence="1 2">CCMP1005</strain>
    </source>
</reference>
<evidence type="ECO:0000313" key="1">
    <source>
        <dbReference type="EMBL" id="EJK67348.1"/>
    </source>
</evidence>
<keyword evidence="2" id="KW-1185">Reference proteome</keyword>
<comment type="caution">
    <text evidence="1">The sequence shown here is derived from an EMBL/GenBank/DDBJ whole genome shotgun (WGS) entry which is preliminary data.</text>
</comment>